<name>A0A1J0MG98_9CAUD</name>
<dbReference type="EMBL" id="KX147096">
    <property type="protein sequence ID" value="ANM47291.1"/>
    <property type="molecule type" value="Genomic_DNA"/>
</dbReference>
<proteinExistence type="predicted"/>
<sequence length="162" mass="17701">MKTIKTIITNGSVSFELNTEVSKAEMFRIAQEAGFQGGKTSFMNLLSGKTETACGFTMKDQIVVDQAVVAKSSDKVSMLKMFGLDIHIVEAKTETYGTLNVGKGRVQLNPLNNGTYSVMVFPKKGYDNTDILKAVGGDSKSQYVKMGKLTLIEVQNMIERLA</sequence>
<dbReference type="Proteomes" id="UP000231470">
    <property type="component" value="Segment"/>
</dbReference>
<keyword evidence="4" id="KW-1185">Reference proteome</keyword>
<dbReference type="OrthoDB" id="12581at10239"/>
<evidence type="ECO:0000313" key="1">
    <source>
        <dbReference type="EMBL" id="ANM47291.1"/>
    </source>
</evidence>
<dbReference type="RefSeq" id="YP_009616092.1">
    <property type="nucleotide sequence ID" value="NC_042047.1"/>
</dbReference>
<reference evidence="1 4" key="2">
    <citation type="journal article" date="2017" name="Arch. Virol.">
        <title>First complete genome sequence of a virulent bacteriophage infecting the opportunistic pathogen Serratia rubidaea.</title>
        <authorList>
            <person name="Xing S."/>
            <person name="Ma T."/>
            <person name="Zhang X."/>
            <person name="Huang Y."/>
            <person name="Mi Z."/>
            <person name="Sun Q."/>
            <person name="An X."/>
            <person name="Fan H."/>
            <person name="Wu S."/>
            <person name="Wei L."/>
            <person name="Tong Y."/>
        </authorList>
    </citation>
    <scope>NUCLEOTIDE SEQUENCE [LARGE SCALE GENOMIC DNA]</scope>
</reference>
<reference evidence="2 3" key="1">
    <citation type="submission" date="2016-11" db="EMBL/GenBank/DDBJ databases">
        <title>Complete genome of the first virulent bacteriophage infecting the opportunist pathogen Serratia rubidaea.</title>
        <authorList>
            <person name="Xing S."/>
            <person name="Ma T."/>
            <person name="Zhang X."/>
            <person name="Huang Y."/>
            <person name="Mi Z."/>
            <person name="Sun Q."/>
            <person name="An X."/>
            <person name="Fan H."/>
            <person name="Wu S."/>
            <person name="Lin W."/>
            <person name="Tong Y."/>
        </authorList>
    </citation>
    <scope>NUCLEOTIDE SEQUENCE [LARGE SCALE GENOMIC DNA]</scope>
</reference>
<dbReference type="KEGG" id="vg:40092573"/>
<evidence type="ECO:0000313" key="3">
    <source>
        <dbReference type="Proteomes" id="UP000230444"/>
    </source>
</evidence>
<protein>
    <submittedName>
        <fullName evidence="2">Uncharacterized protein</fullName>
    </submittedName>
</protein>
<evidence type="ECO:0000313" key="4">
    <source>
        <dbReference type="Proteomes" id="UP000231470"/>
    </source>
</evidence>
<dbReference type="GeneID" id="40092573"/>
<evidence type="ECO:0000313" key="2">
    <source>
        <dbReference type="EMBL" id="APD20199.1"/>
    </source>
</evidence>
<accession>A0A1J0MG98</accession>
<organism evidence="2 3">
    <name type="scientific">Serratia phage vB_Sru_IME250</name>
    <dbReference type="NCBI Taxonomy" id="1852640"/>
    <lineage>
        <taxon>Viruses</taxon>
        <taxon>Duplodnaviria</taxon>
        <taxon>Heunggongvirae</taxon>
        <taxon>Uroviricota</taxon>
        <taxon>Caudoviricetes</taxon>
        <taxon>Pantevenvirales</taxon>
        <taxon>Ackermannviridae</taxon>
        <taxon>Taipeivirus</taxon>
        <taxon>Taipeivirus IME250</taxon>
    </lineage>
</organism>
<dbReference type="Proteomes" id="UP000230444">
    <property type="component" value="Segment"/>
</dbReference>
<dbReference type="EMBL" id="KY073123">
    <property type="protein sequence ID" value="APD20199.1"/>
    <property type="molecule type" value="Genomic_DNA"/>
</dbReference>